<reference evidence="1 2" key="1">
    <citation type="submission" date="2016-10" db="EMBL/GenBank/DDBJ databases">
        <authorList>
            <person name="de Groot N.N."/>
        </authorList>
    </citation>
    <scope>NUCLEOTIDE SEQUENCE [LARGE SCALE GENOMIC DNA]</scope>
    <source>
        <strain evidence="1 2">DSM 569</strain>
    </source>
</reference>
<protein>
    <submittedName>
        <fullName evidence="1">CRISPR type III-A/MTUBE-associated RAMP protein Csm4</fullName>
    </submittedName>
</protein>
<dbReference type="Proteomes" id="UP000183404">
    <property type="component" value="Unassembled WGS sequence"/>
</dbReference>
<dbReference type="AlphaFoldDB" id="A0A1G7HLQ2"/>
<organism evidence="1 2">
    <name type="scientific">Thermoanaerobacter thermohydrosulfuricus</name>
    <name type="common">Clostridium thermohydrosulfuricum</name>
    <dbReference type="NCBI Taxonomy" id="1516"/>
    <lineage>
        <taxon>Bacteria</taxon>
        <taxon>Bacillati</taxon>
        <taxon>Bacillota</taxon>
        <taxon>Clostridia</taxon>
        <taxon>Thermoanaerobacterales</taxon>
        <taxon>Thermoanaerobacteraceae</taxon>
        <taxon>Thermoanaerobacter</taxon>
    </lineage>
</organism>
<proteinExistence type="predicted"/>
<evidence type="ECO:0000313" key="1">
    <source>
        <dbReference type="EMBL" id="SDF01328.1"/>
    </source>
</evidence>
<dbReference type="EMBL" id="FNBS01000002">
    <property type="protein sequence ID" value="SDF01328.1"/>
    <property type="molecule type" value="Genomic_DNA"/>
</dbReference>
<accession>A0A1G7HLQ2</accession>
<gene>
    <name evidence="1" type="ORF">SAMN04244560_00097</name>
</gene>
<sequence length="289" mass="33925">MIYRADLKIKSSKVRLISPVIFANIAKIYFEILDEKEALLQIQKLLSSNTLISDVLVSERFPINNIKAEKFESSAPDIKTKRNHYRAWKKNKKLDYFLSETEIMRRRIQIDRNTGAAREKYLFNDIEQWYDKNTTYCFYVHTSDKKVLELMELALKVMEFTGIGVDTTIGAGQIEFLKQDGKIFKEDYKIEELFIRSSENFALNLASTILFEEVIKDINFVRYRVERYDGRSLEIVKPPYFYVERGSVIRANVARPYLREYSKNGKSIYIYTCIFPVALDGLEKEGKKC</sequence>
<evidence type="ECO:0000313" key="2">
    <source>
        <dbReference type="Proteomes" id="UP000183404"/>
    </source>
</evidence>
<dbReference type="RefSeq" id="WP_074591882.1">
    <property type="nucleotide sequence ID" value="NZ_FNBS01000002.1"/>
</dbReference>
<name>A0A1G7HLQ2_THETY</name>